<comment type="caution">
    <text evidence="1">The sequence shown here is derived from an EMBL/GenBank/DDBJ whole genome shotgun (WGS) entry which is preliminary data.</text>
</comment>
<dbReference type="RefSeq" id="WP_320387674.1">
    <property type="nucleotide sequence ID" value="NZ_JARDVI010000012.1"/>
</dbReference>
<protein>
    <submittedName>
        <fullName evidence="1">Uncharacterized protein</fullName>
    </submittedName>
</protein>
<dbReference type="EMBL" id="JARDVI010000012">
    <property type="protein sequence ID" value="MDY0420555.1"/>
    <property type="molecule type" value="Genomic_DNA"/>
</dbReference>
<reference evidence="1 2" key="1">
    <citation type="submission" date="2023-02" db="EMBL/GenBank/DDBJ databases">
        <title>The draft genomes of Enterobacter strains.</title>
        <authorList>
            <person name="He Y."/>
            <person name="Feng Y."/>
            <person name="Zong Z."/>
        </authorList>
    </citation>
    <scope>NUCLEOTIDE SEQUENCE [LARGE SCALE GENOMIC DNA]</scope>
    <source>
        <strain evidence="1 2">170198</strain>
    </source>
</reference>
<sequence length="83" mass="9647">MDELIFTGFGIDIIKRSGEYFIRYDTGTIAMIEKESKITLEEASKAQKSESDAYEVIIATQTREGKTNRFFRKNNRFLQWVGN</sequence>
<evidence type="ECO:0000313" key="2">
    <source>
        <dbReference type="Proteomes" id="UP001270266"/>
    </source>
</evidence>
<name>A0ABU5D983_9ENTR</name>
<organism evidence="1 2">
    <name type="scientific">Enterobacter chinensis</name>
    <dbReference type="NCBI Taxonomy" id="3030997"/>
    <lineage>
        <taxon>Bacteria</taxon>
        <taxon>Pseudomonadati</taxon>
        <taxon>Pseudomonadota</taxon>
        <taxon>Gammaproteobacteria</taxon>
        <taxon>Enterobacterales</taxon>
        <taxon>Enterobacteriaceae</taxon>
        <taxon>Enterobacter</taxon>
    </lineage>
</organism>
<keyword evidence="2" id="KW-1185">Reference proteome</keyword>
<evidence type="ECO:0000313" key="1">
    <source>
        <dbReference type="EMBL" id="MDY0420555.1"/>
    </source>
</evidence>
<dbReference type="Proteomes" id="UP001270266">
    <property type="component" value="Unassembled WGS sequence"/>
</dbReference>
<accession>A0ABU5D983</accession>
<gene>
    <name evidence="1" type="ORF">PYW49_23190</name>
</gene>
<proteinExistence type="predicted"/>